<reference evidence="2 3" key="1">
    <citation type="journal article" date="2020" name="Front. Microbiol.">
        <title>Single-cell genomics of novel Actinobacteria with the Wood-Ljungdahl pathway discovered in a serpentinizing system.</title>
        <authorList>
            <person name="Merino N."/>
            <person name="Kawai M."/>
            <person name="Boyd E.S."/>
            <person name="Colman D.R."/>
            <person name="McGlynn S.E."/>
            <person name="Nealson K.H."/>
            <person name="Kurokawa K."/>
            <person name="Hongoh Y."/>
        </authorList>
    </citation>
    <scope>NUCLEOTIDE SEQUENCE [LARGE SCALE GENOMIC DNA]</scope>
    <source>
        <strain evidence="2 3">S42</strain>
    </source>
</reference>
<comment type="caution">
    <text evidence="2">The sequence shown here is derived from an EMBL/GenBank/DDBJ whole genome shotgun (WGS) entry which is preliminary data.</text>
</comment>
<keyword evidence="1" id="KW-1133">Transmembrane helix</keyword>
<name>A0A6V8PJK4_9ACTN</name>
<sequence>MLAILSEIVRNIVVLIILVTLLDLLLPRNHFRPYINMVVGLVLMLMLFSPFRSVLQFPATLEPALAMRSYIGESEVDQRFALLEQVNWELTLERHRMLMLEKIADILAQEGLEIIEIALELEENINHPEFGQPQQIVVLAKKAQIVASRLGQVENVEIKIGKPLPERATERVVDSRVERLIGEQLGVGVEKIEVKVLRDE</sequence>
<proteinExistence type="predicted"/>
<evidence type="ECO:0000313" key="3">
    <source>
        <dbReference type="Proteomes" id="UP000568877"/>
    </source>
</evidence>
<keyword evidence="1" id="KW-0812">Transmembrane</keyword>
<dbReference type="Proteomes" id="UP000568877">
    <property type="component" value="Unassembled WGS sequence"/>
</dbReference>
<accession>A0A6V8PJK4</accession>
<dbReference type="AlphaFoldDB" id="A0A6V8PJK4"/>
<feature type="transmembrane region" description="Helical" evidence="1">
    <location>
        <begin position="12"/>
        <end position="28"/>
    </location>
</feature>
<dbReference type="EMBL" id="BLSA01000075">
    <property type="protein sequence ID" value="GFP32427.1"/>
    <property type="molecule type" value="Genomic_DNA"/>
</dbReference>
<feature type="transmembrane region" description="Helical" evidence="1">
    <location>
        <begin position="34"/>
        <end position="51"/>
    </location>
</feature>
<dbReference type="Pfam" id="PF09581">
    <property type="entry name" value="Spore_III_AF"/>
    <property type="match status" value="1"/>
</dbReference>
<evidence type="ECO:0000313" key="2">
    <source>
        <dbReference type="EMBL" id="GFP32427.1"/>
    </source>
</evidence>
<dbReference type="InterPro" id="IPR014245">
    <property type="entry name" value="Spore_III_AF"/>
</dbReference>
<protein>
    <recommendedName>
        <fullName evidence="4">Stage III sporulation protein AF</fullName>
    </recommendedName>
</protein>
<keyword evidence="1" id="KW-0472">Membrane</keyword>
<organism evidence="2 3">
    <name type="scientific">Candidatus Hakubella thermalkaliphila</name>
    <dbReference type="NCBI Taxonomy" id="2754717"/>
    <lineage>
        <taxon>Bacteria</taxon>
        <taxon>Bacillati</taxon>
        <taxon>Actinomycetota</taxon>
        <taxon>Actinomycetota incertae sedis</taxon>
        <taxon>Candidatus Hakubellales</taxon>
        <taxon>Candidatus Hakubellaceae</taxon>
        <taxon>Candidatus Hakubella</taxon>
    </lineage>
</organism>
<gene>
    <name evidence="2" type="ORF">HKBW3S42_00732</name>
</gene>
<evidence type="ECO:0000256" key="1">
    <source>
        <dbReference type="SAM" id="Phobius"/>
    </source>
</evidence>
<evidence type="ECO:0008006" key="4">
    <source>
        <dbReference type="Google" id="ProtNLM"/>
    </source>
</evidence>